<dbReference type="Proteomes" id="UP000006727">
    <property type="component" value="Chromosome 10"/>
</dbReference>
<dbReference type="EMBL" id="ABEU02000010">
    <property type="protein sequence ID" value="PNR46241.1"/>
    <property type="molecule type" value="Genomic_DNA"/>
</dbReference>
<gene>
    <name evidence="2" type="ORF">PHYPA_013360</name>
</gene>
<proteinExistence type="predicted"/>
<dbReference type="EnsemblPlants" id="Pp3c10_3290V3.1">
    <property type="protein sequence ID" value="PAC:32899911.CDS.1"/>
    <property type="gene ID" value="Pp3c10_3290"/>
</dbReference>
<dbReference type="AlphaFoldDB" id="A0A2K1JXJ1"/>
<reference evidence="2 4" key="1">
    <citation type="journal article" date="2008" name="Science">
        <title>The Physcomitrella genome reveals evolutionary insights into the conquest of land by plants.</title>
        <authorList>
            <person name="Rensing S."/>
            <person name="Lang D."/>
            <person name="Zimmer A."/>
            <person name="Terry A."/>
            <person name="Salamov A."/>
            <person name="Shapiro H."/>
            <person name="Nishiyama T."/>
            <person name="Perroud P.-F."/>
            <person name="Lindquist E."/>
            <person name="Kamisugi Y."/>
            <person name="Tanahashi T."/>
            <person name="Sakakibara K."/>
            <person name="Fujita T."/>
            <person name="Oishi K."/>
            <person name="Shin-I T."/>
            <person name="Kuroki Y."/>
            <person name="Toyoda A."/>
            <person name="Suzuki Y."/>
            <person name="Hashimoto A."/>
            <person name="Yamaguchi K."/>
            <person name="Sugano A."/>
            <person name="Kohara Y."/>
            <person name="Fujiyama A."/>
            <person name="Anterola A."/>
            <person name="Aoki S."/>
            <person name="Ashton N."/>
            <person name="Barbazuk W.B."/>
            <person name="Barker E."/>
            <person name="Bennetzen J."/>
            <person name="Bezanilla M."/>
            <person name="Blankenship R."/>
            <person name="Cho S.H."/>
            <person name="Dutcher S."/>
            <person name="Estelle M."/>
            <person name="Fawcett J.A."/>
            <person name="Gundlach H."/>
            <person name="Hanada K."/>
            <person name="Heyl A."/>
            <person name="Hicks K.A."/>
            <person name="Hugh J."/>
            <person name="Lohr M."/>
            <person name="Mayer K."/>
            <person name="Melkozernov A."/>
            <person name="Murata T."/>
            <person name="Nelson D."/>
            <person name="Pils B."/>
            <person name="Prigge M."/>
            <person name="Reiss B."/>
            <person name="Renner T."/>
            <person name="Rombauts S."/>
            <person name="Rushton P."/>
            <person name="Sanderfoot A."/>
            <person name="Schween G."/>
            <person name="Shiu S.-H."/>
            <person name="Stueber K."/>
            <person name="Theodoulou F.L."/>
            <person name="Tu H."/>
            <person name="Van de Peer Y."/>
            <person name="Verrier P.J."/>
            <person name="Waters E."/>
            <person name="Wood A."/>
            <person name="Yang L."/>
            <person name="Cove D."/>
            <person name="Cuming A."/>
            <person name="Hasebe M."/>
            <person name="Lucas S."/>
            <person name="Mishler D.B."/>
            <person name="Reski R."/>
            <person name="Grigoriev I."/>
            <person name="Quatrano R.S."/>
            <person name="Boore J.L."/>
        </authorList>
    </citation>
    <scope>NUCLEOTIDE SEQUENCE [LARGE SCALE GENOMIC DNA]</scope>
    <source>
        <strain evidence="3 4">cv. Gransden 2004</strain>
    </source>
</reference>
<dbReference type="Gramene" id="Pp3c10_3290V3.1">
    <property type="protein sequence ID" value="PAC:32899911.CDS.1"/>
    <property type="gene ID" value="Pp3c10_3290"/>
</dbReference>
<organism evidence="2">
    <name type="scientific">Physcomitrium patens</name>
    <name type="common">Spreading-leaved earth moss</name>
    <name type="synonym">Physcomitrella patens</name>
    <dbReference type="NCBI Taxonomy" id="3218"/>
    <lineage>
        <taxon>Eukaryota</taxon>
        <taxon>Viridiplantae</taxon>
        <taxon>Streptophyta</taxon>
        <taxon>Embryophyta</taxon>
        <taxon>Bryophyta</taxon>
        <taxon>Bryophytina</taxon>
        <taxon>Bryopsida</taxon>
        <taxon>Funariidae</taxon>
        <taxon>Funariales</taxon>
        <taxon>Funariaceae</taxon>
        <taxon>Physcomitrium</taxon>
    </lineage>
</organism>
<protein>
    <submittedName>
        <fullName evidence="2 3">Uncharacterized protein</fullName>
    </submittedName>
</protein>
<name>A0A2K1JXJ1_PHYPA</name>
<evidence type="ECO:0000256" key="1">
    <source>
        <dbReference type="SAM" id="Phobius"/>
    </source>
</evidence>
<keyword evidence="4" id="KW-1185">Reference proteome</keyword>
<evidence type="ECO:0000313" key="2">
    <source>
        <dbReference type="EMBL" id="PNR46241.1"/>
    </source>
</evidence>
<accession>A0A2K1JXJ1</accession>
<keyword evidence="1" id="KW-1133">Transmembrane helix</keyword>
<feature type="transmembrane region" description="Helical" evidence="1">
    <location>
        <begin position="26"/>
        <end position="46"/>
    </location>
</feature>
<evidence type="ECO:0000313" key="4">
    <source>
        <dbReference type="Proteomes" id="UP000006727"/>
    </source>
</evidence>
<dbReference type="Gramene" id="Pp3c10_3290V3.2">
    <property type="protein sequence ID" value="PAC:32899912.CDS.1"/>
    <property type="gene ID" value="Pp3c10_3290"/>
</dbReference>
<dbReference type="EnsemblPlants" id="Pp3c10_3290V3.2">
    <property type="protein sequence ID" value="PAC:32899912.CDS.1"/>
    <property type="gene ID" value="Pp3c10_3290"/>
</dbReference>
<keyword evidence="1" id="KW-0472">Membrane</keyword>
<dbReference type="InParanoid" id="A0A2K1JXJ1"/>
<evidence type="ECO:0000313" key="3">
    <source>
        <dbReference type="EnsemblPlants" id="PAC:32899911.CDS.1"/>
    </source>
</evidence>
<keyword evidence="1" id="KW-0812">Transmembrane</keyword>
<reference evidence="2 4" key="2">
    <citation type="journal article" date="2018" name="Plant J.">
        <title>The Physcomitrella patens chromosome-scale assembly reveals moss genome structure and evolution.</title>
        <authorList>
            <person name="Lang D."/>
            <person name="Ullrich K.K."/>
            <person name="Murat F."/>
            <person name="Fuchs J."/>
            <person name="Jenkins J."/>
            <person name="Haas F.B."/>
            <person name="Piednoel M."/>
            <person name="Gundlach H."/>
            <person name="Van Bel M."/>
            <person name="Meyberg R."/>
            <person name="Vives C."/>
            <person name="Morata J."/>
            <person name="Symeonidi A."/>
            <person name="Hiss M."/>
            <person name="Muchero W."/>
            <person name="Kamisugi Y."/>
            <person name="Saleh O."/>
            <person name="Blanc G."/>
            <person name="Decker E.L."/>
            <person name="van Gessel N."/>
            <person name="Grimwood J."/>
            <person name="Hayes R.D."/>
            <person name="Graham S.W."/>
            <person name="Gunter L.E."/>
            <person name="McDaniel S.F."/>
            <person name="Hoernstein S.N.W."/>
            <person name="Larsson A."/>
            <person name="Li F.W."/>
            <person name="Perroud P.F."/>
            <person name="Phillips J."/>
            <person name="Ranjan P."/>
            <person name="Rokshar D.S."/>
            <person name="Rothfels C.J."/>
            <person name="Schneider L."/>
            <person name="Shu S."/>
            <person name="Stevenson D.W."/>
            <person name="Thummler F."/>
            <person name="Tillich M."/>
            <person name="Villarreal Aguilar J.C."/>
            <person name="Widiez T."/>
            <person name="Wong G.K."/>
            <person name="Wymore A."/>
            <person name="Zhang Y."/>
            <person name="Zimmer A.D."/>
            <person name="Quatrano R.S."/>
            <person name="Mayer K.F.X."/>
            <person name="Goodstein D."/>
            <person name="Casacuberta J.M."/>
            <person name="Vandepoele K."/>
            <person name="Reski R."/>
            <person name="Cuming A.C."/>
            <person name="Tuskan G.A."/>
            <person name="Maumus F."/>
            <person name="Salse J."/>
            <person name="Schmutz J."/>
            <person name="Rensing S.A."/>
        </authorList>
    </citation>
    <scope>NUCLEOTIDE SEQUENCE [LARGE SCALE GENOMIC DNA]</scope>
    <source>
        <strain evidence="3 4">cv. Gransden 2004</strain>
    </source>
</reference>
<reference evidence="3" key="3">
    <citation type="submission" date="2020-12" db="UniProtKB">
        <authorList>
            <consortium name="EnsemblPlants"/>
        </authorList>
    </citation>
    <scope>IDENTIFICATION</scope>
</reference>
<sequence length="79" mass="8826">MKQGGSAMKQVEAVETLDSLREVSSLVIKAYVLSLLLLISVLVWSLGDAWMRMELYAQDVFMPAYTAPFFDFSLSRSSS</sequence>